<keyword evidence="11" id="KW-0630">Potassium</keyword>
<evidence type="ECO:0000256" key="9">
    <source>
        <dbReference type="ARBA" id="ARBA00022837"/>
    </source>
</evidence>
<keyword evidence="4" id="KW-0050">Antiport</keyword>
<keyword evidence="13" id="KW-0915">Sodium</keyword>
<evidence type="ECO:0000256" key="2">
    <source>
        <dbReference type="ARBA" id="ARBA00005364"/>
    </source>
</evidence>
<evidence type="ECO:0000256" key="15">
    <source>
        <dbReference type="ARBA" id="ARBA00023136"/>
    </source>
</evidence>
<evidence type="ECO:0000256" key="13">
    <source>
        <dbReference type="ARBA" id="ARBA00023053"/>
    </source>
</evidence>
<dbReference type="GO" id="GO:0006874">
    <property type="term" value="P:intracellular calcium ion homeostasis"/>
    <property type="evidence" value="ECO:0007669"/>
    <property type="project" value="TreeGrafter"/>
</dbReference>
<name>A0A6F9DRU2_9ASCI</name>
<evidence type="ECO:0000256" key="3">
    <source>
        <dbReference type="ARBA" id="ARBA00022448"/>
    </source>
</evidence>
<feature type="compositionally biased region" description="Basic and acidic residues" evidence="18">
    <location>
        <begin position="351"/>
        <end position="365"/>
    </location>
</feature>
<proteinExistence type="evidence at transcript level"/>
<feature type="transmembrane region" description="Helical" evidence="19">
    <location>
        <begin position="576"/>
        <end position="595"/>
    </location>
</feature>
<feature type="transmembrane region" description="Helical" evidence="19">
    <location>
        <begin position="502"/>
        <end position="524"/>
    </location>
</feature>
<evidence type="ECO:0000256" key="10">
    <source>
        <dbReference type="ARBA" id="ARBA00022847"/>
    </source>
</evidence>
<dbReference type="PANTHER" id="PTHR10846:SF72">
    <property type="entry name" value="SODIUM_POTASSIUM_CALCIUM EXCHANGER NCKX30C"/>
    <property type="match status" value="1"/>
</dbReference>
<feature type="transmembrane region" description="Helical" evidence="19">
    <location>
        <begin position="164"/>
        <end position="185"/>
    </location>
</feature>
<keyword evidence="12 19" id="KW-1133">Transmembrane helix</keyword>
<comment type="similarity">
    <text evidence="2">Belongs to the Ca(2+):cation antiporter (CaCA) (TC 2.A.19) family. SLC24A subfamily.</text>
</comment>
<dbReference type="AlphaFoldDB" id="A0A6F9DRU2"/>
<feature type="compositionally biased region" description="Polar residues" evidence="18">
    <location>
        <begin position="429"/>
        <end position="445"/>
    </location>
</feature>
<dbReference type="Pfam" id="PF01699">
    <property type="entry name" value="Na_Ca_ex"/>
    <property type="match status" value="2"/>
</dbReference>
<feature type="compositionally biased region" description="Polar residues" evidence="18">
    <location>
        <begin position="399"/>
        <end position="409"/>
    </location>
</feature>
<feature type="transmembrane region" description="Helical" evidence="19">
    <location>
        <begin position="222"/>
        <end position="241"/>
    </location>
</feature>
<feature type="transmembrane region" description="Helical" evidence="19">
    <location>
        <begin position="601"/>
        <end position="625"/>
    </location>
</feature>
<evidence type="ECO:0000313" key="21">
    <source>
        <dbReference type="EMBL" id="CAB3266162.1"/>
    </source>
</evidence>
<dbReference type="FunFam" id="1.20.1420.30:FF:000009">
    <property type="entry name" value="sodium/potassium/calcium exchanger 5 isoform X2"/>
    <property type="match status" value="1"/>
</dbReference>
<dbReference type="NCBIfam" id="TIGR00367">
    <property type="entry name" value="calcium/sodium antiporter"/>
    <property type="match status" value="1"/>
</dbReference>
<feature type="region of interest" description="Disordered" evidence="18">
    <location>
        <begin position="425"/>
        <end position="445"/>
    </location>
</feature>
<keyword evidence="5" id="KW-0633">Potassium transport</keyword>
<keyword evidence="16" id="KW-0739">Sodium transport</keyword>
<comment type="subcellular location">
    <subcellularLocation>
        <location evidence="1">Membrane</location>
        <topology evidence="1">Multi-pass membrane protein</topology>
    </subcellularLocation>
</comment>
<sequence>MTSSGMMLQTRRRPQKRMKNISWGIAVILVVILGTLLYSNKFKDEQSSNVLERIRRNADNLTAQKNQTENETLRDQPIYPPDLFDIEARRKGAVILHTLGMLYMFVALAIVCDEFFVPALEVIIRRLEISDDVAGATFMAAGGSAPELATSLIGLFLAKSNVGIGTIVGSAVFNILFVIGMCSLFSREVLRLTWWPLFRDCMFYVISLAGLIIAFRDAKIEYYESIILLTIYLLYVTFMKFNSQIESWVKSKLPVVSSSSRGKNEAPRSVKAIVDAISNPTDTRGKSTFSYGIVQLMMHSLDPATDEDTADKSSRLYAIARMKLVSPRMAKTLTRNESELASFLTKPSTSKRGESDRPDAGRGVEEQTPPNGKNTAIVFKNEGTKVVPHTGTGDDIMVSSPSTSHKGDNMYSSDNKVGDVSFAGRNNGVGDSQKSNNEWVGNGRKSSVLSTQDLPEQHSEMLDLSWPKTCTKRCIYVTIAPIMFCLWLTLPDVRNPKKEGRFIITFIMSILWISTFSYFMVWMAHQVGETIGLSESEMGLTFLAAGTSVPDLITSVIVARKGLGDMAVSSSVGSNIFDVTVGLPFPWLLGSIISLGEPVNVTSTGLFCSILLLFSMLLFVIISIIVCKWQMSRKLGVVMLILYVVFLVLSLLLELGTIGCHLST</sequence>
<dbReference type="Gene3D" id="1.20.1420.30">
    <property type="entry name" value="NCX, central ion-binding region"/>
    <property type="match status" value="2"/>
</dbReference>
<feature type="transmembrane region" description="Helical" evidence="19">
    <location>
        <begin position="21"/>
        <end position="39"/>
    </location>
</feature>
<evidence type="ECO:0000256" key="19">
    <source>
        <dbReference type="SAM" id="Phobius"/>
    </source>
</evidence>
<feature type="transmembrane region" description="Helical" evidence="19">
    <location>
        <begin position="136"/>
        <end position="158"/>
    </location>
</feature>
<evidence type="ECO:0000256" key="16">
    <source>
        <dbReference type="ARBA" id="ARBA00023201"/>
    </source>
</evidence>
<keyword evidence="15 19" id="KW-0472">Membrane</keyword>
<keyword evidence="8" id="KW-0732">Signal</keyword>
<feature type="transmembrane region" description="Helical" evidence="19">
    <location>
        <begin position="637"/>
        <end position="658"/>
    </location>
</feature>
<keyword evidence="3" id="KW-0813">Transport</keyword>
<evidence type="ECO:0000256" key="7">
    <source>
        <dbReference type="ARBA" id="ARBA00022692"/>
    </source>
</evidence>
<dbReference type="EMBL" id="LR790300">
    <property type="protein sequence ID" value="CAB3266162.1"/>
    <property type="molecule type" value="mRNA"/>
</dbReference>
<keyword evidence="9" id="KW-0106">Calcium</keyword>
<reference evidence="21" key="1">
    <citation type="submission" date="2020-04" db="EMBL/GenBank/DDBJ databases">
        <authorList>
            <person name="Neveu A P."/>
        </authorList>
    </citation>
    <scope>NUCLEOTIDE SEQUENCE</scope>
    <source>
        <tissue evidence="21">Whole embryo</tissue>
    </source>
</reference>
<dbReference type="GO" id="GO:0005262">
    <property type="term" value="F:calcium channel activity"/>
    <property type="evidence" value="ECO:0007669"/>
    <property type="project" value="TreeGrafter"/>
</dbReference>
<keyword evidence="10" id="KW-0769">Symport</keyword>
<dbReference type="GO" id="GO:0015293">
    <property type="term" value="F:symporter activity"/>
    <property type="evidence" value="ECO:0007669"/>
    <property type="project" value="UniProtKB-KW"/>
</dbReference>
<feature type="domain" description="Sodium/calcium exchanger membrane region" evidence="20">
    <location>
        <begin position="503"/>
        <end position="651"/>
    </location>
</feature>
<dbReference type="InterPro" id="IPR004481">
    <property type="entry name" value="K/Na/Ca-exchanger"/>
</dbReference>
<comment type="catalytic activity">
    <reaction evidence="17">
        <text>Ca(2+)(out) + K(+)(out) + 4 Na(+)(in) = Ca(2+)(in) + K(+)(in) + 4 Na(+)(out)</text>
        <dbReference type="Rhea" id="RHEA:69967"/>
        <dbReference type="ChEBI" id="CHEBI:29101"/>
        <dbReference type="ChEBI" id="CHEBI:29103"/>
        <dbReference type="ChEBI" id="CHEBI:29108"/>
    </reaction>
</comment>
<evidence type="ECO:0000256" key="6">
    <source>
        <dbReference type="ARBA" id="ARBA00022568"/>
    </source>
</evidence>
<evidence type="ECO:0000256" key="8">
    <source>
        <dbReference type="ARBA" id="ARBA00022729"/>
    </source>
</evidence>
<evidence type="ECO:0000256" key="5">
    <source>
        <dbReference type="ARBA" id="ARBA00022538"/>
    </source>
</evidence>
<feature type="region of interest" description="Disordered" evidence="18">
    <location>
        <begin position="336"/>
        <end position="409"/>
    </location>
</feature>
<dbReference type="InterPro" id="IPR044880">
    <property type="entry name" value="NCX_ion-bd_dom_sf"/>
</dbReference>
<evidence type="ECO:0000256" key="4">
    <source>
        <dbReference type="ARBA" id="ARBA00022449"/>
    </source>
</evidence>
<evidence type="ECO:0000256" key="17">
    <source>
        <dbReference type="ARBA" id="ARBA00033627"/>
    </source>
</evidence>
<evidence type="ECO:0000256" key="18">
    <source>
        <dbReference type="SAM" id="MobiDB-lite"/>
    </source>
</evidence>
<evidence type="ECO:0000259" key="20">
    <source>
        <dbReference type="Pfam" id="PF01699"/>
    </source>
</evidence>
<accession>A0A6F9DRU2</accession>
<dbReference type="GO" id="GO:0060291">
    <property type="term" value="P:long-term synaptic potentiation"/>
    <property type="evidence" value="ECO:0007669"/>
    <property type="project" value="TreeGrafter"/>
</dbReference>
<dbReference type="InterPro" id="IPR004837">
    <property type="entry name" value="NaCa_Exmemb"/>
</dbReference>
<keyword evidence="7 19" id="KW-0812">Transmembrane</keyword>
<dbReference type="FunFam" id="1.20.1420.30:FF:000004">
    <property type="entry name" value="Sodium/potassium/calcium exchanger 2 isoform 1"/>
    <property type="match status" value="1"/>
</dbReference>
<protein>
    <submittedName>
        <fullName evidence="21">Sodium/potassium/calcium exchanger 1-like</fullName>
    </submittedName>
</protein>
<keyword evidence="6" id="KW-0109">Calcium transport</keyword>
<dbReference type="PANTHER" id="PTHR10846">
    <property type="entry name" value="SODIUM/POTASSIUM/CALCIUM EXCHANGER"/>
    <property type="match status" value="1"/>
</dbReference>
<dbReference type="GO" id="GO:0008273">
    <property type="term" value="F:calcium, potassium:sodium antiporter activity"/>
    <property type="evidence" value="ECO:0007669"/>
    <property type="project" value="TreeGrafter"/>
</dbReference>
<organism evidence="21">
    <name type="scientific">Phallusia mammillata</name>
    <dbReference type="NCBI Taxonomy" id="59560"/>
    <lineage>
        <taxon>Eukaryota</taxon>
        <taxon>Metazoa</taxon>
        <taxon>Chordata</taxon>
        <taxon>Tunicata</taxon>
        <taxon>Ascidiacea</taxon>
        <taxon>Phlebobranchia</taxon>
        <taxon>Ascidiidae</taxon>
        <taxon>Phallusia</taxon>
    </lineage>
</organism>
<feature type="transmembrane region" description="Helical" evidence="19">
    <location>
        <begin position="197"/>
        <end position="216"/>
    </location>
</feature>
<evidence type="ECO:0000256" key="11">
    <source>
        <dbReference type="ARBA" id="ARBA00022958"/>
    </source>
</evidence>
<feature type="domain" description="Sodium/calcium exchanger membrane region" evidence="20">
    <location>
        <begin position="98"/>
        <end position="239"/>
    </location>
</feature>
<keyword evidence="14" id="KW-0406">Ion transport</keyword>
<dbReference type="GO" id="GO:0060292">
    <property type="term" value="P:long-term synaptic depression"/>
    <property type="evidence" value="ECO:0007669"/>
    <property type="project" value="TreeGrafter"/>
</dbReference>
<evidence type="ECO:0000256" key="1">
    <source>
        <dbReference type="ARBA" id="ARBA00004141"/>
    </source>
</evidence>
<gene>
    <name evidence="21" type="primary">Slc24a1</name>
</gene>
<evidence type="ECO:0000256" key="14">
    <source>
        <dbReference type="ARBA" id="ARBA00023065"/>
    </source>
</evidence>
<dbReference type="GO" id="GO:0005886">
    <property type="term" value="C:plasma membrane"/>
    <property type="evidence" value="ECO:0007669"/>
    <property type="project" value="TreeGrafter"/>
</dbReference>
<evidence type="ECO:0000256" key="12">
    <source>
        <dbReference type="ARBA" id="ARBA00022989"/>
    </source>
</evidence>
<feature type="transmembrane region" description="Helical" evidence="19">
    <location>
        <begin position="101"/>
        <end position="124"/>
    </location>
</feature>